<keyword evidence="1 2" id="KW-1015">Disulfide bond</keyword>
<evidence type="ECO:0000259" key="3">
    <source>
        <dbReference type="PROSITE" id="PS01180"/>
    </source>
</evidence>
<dbReference type="AlphaFoldDB" id="A0AAV2R7G0"/>
<dbReference type="PANTHER" id="PTHR33236:SF5">
    <property type="entry name" value="CUB DOMAIN-CONTAINING PROTEIN"/>
    <property type="match status" value="1"/>
</dbReference>
<dbReference type="InterPro" id="IPR058698">
    <property type="entry name" value="CUB_metazoa"/>
</dbReference>
<accession>A0AAV2R7G0</accession>
<dbReference type="InterPro" id="IPR000859">
    <property type="entry name" value="CUB_dom"/>
</dbReference>
<name>A0AAV2R7G0_MEGNR</name>
<comment type="caution">
    <text evidence="2">Lacks conserved residue(s) required for the propagation of feature annotation.</text>
</comment>
<feature type="non-terminal residue" evidence="4">
    <location>
        <position position="1"/>
    </location>
</feature>
<dbReference type="Pfam" id="PF00431">
    <property type="entry name" value="CUB"/>
    <property type="match status" value="1"/>
</dbReference>
<evidence type="ECO:0000256" key="1">
    <source>
        <dbReference type="ARBA" id="ARBA00023157"/>
    </source>
</evidence>
<keyword evidence="5" id="KW-1185">Reference proteome</keyword>
<dbReference type="PROSITE" id="PS01180">
    <property type="entry name" value="CUB"/>
    <property type="match status" value="1"/>
</dbReference>
<proteinExistence type="predicted"/>
<feature type="non-terminal residue" evidence="4">
    <location>
        <position position="176"/>
    </location>
</feature>
<dbReference type="EMBL" id="CAXKWB010017714">
    <property type="protein sequence ID" value="CAL4119691.1"/>
    <property type="molecule type" value="Genomic_DNA"/>
</dbReference>
<dbReference type="SUPFAM" id="SSF49854">
    <property type="entry name" value="Spermadhesin, CUB domain"/>
    <property type="match status" value="1"/>
</dbReference>
<reference evidence="4 5" key="1">
    <citation type="submission" date="2024-05" db="EMBL/GenBank/DDBJ databases">
        <authorList>
            <person name="Wallberg A."/>
        </authorList>
    </citation>
    <scope>NUCLEOTIDE SEQUENCE [LARGE SCALE GENOMIC DNA]</scope>
</reference>
<dbReference type="PANTHER" id="PTHR33236">
    <property type="entry name" value="INTRAFLAGELLAR TRANSPORT PROTEIN 122 FAMILY PROTEIN-RELATED"/>
    <property type="match status" value="1"/>
</dbReference>
<feature type="domain" description="CUB" evidence="3">
    <location>
        <begin position="4"/>
        <end position="121"/>
    </location>
</feature>
<dbReference type="Gene3D" id="2.60.120.290">
    <property type="entry name" value="Spermadhesin, CUB domain"/>
    <property type="match status" value="1"/>
</dbReference>
<gene>
    <name evidence="4" type="ORF">MNOR_LOCUS21740</name>
</gene>
<dbReference type="InterPro" id="IPR035914">
    <property type="entry name" value="Sperma_CUB_dom_sf"/>
</dbReference>
<evidence type="ECO:0000256" key="2">
    <source>
        <dbReference type="PROSITE-ProRule" id="PRU00059"/>
    </source>
</evidence>
<comment type="caution">
    <text evidence="4">The sequence shown here is derived from an EMBL/GenBank/DDBJ whole genome shotgun (WGS) entry which is preliminary data.</text>
</comment>
<sequence>KLGCGATSNNNNTYLRSPGYDSSFNYGLDCHQHIRIDSSVCQLRLEIHNLELAYPTTKGFCEDDYLKVNQDIKFEYLCGVTTNNHFYLDVDSSDNELVSFNFHTSNTVSFNRKWNIRVQKIMCNTDAEVMRGCGQYYTGTSGNLRGFNIDGSSSFNYLIHGLNYAACVRVELGYCK</sequence>
<dbReference type="Proteomes" id="UP001497623">
    <property type="component" value="Unassembled WGS sequence"/>
</dbReference>
<feature type="disulfide bond" evidence="2">
    <location>
        <begin position="61"/>
        <end position="78"/>
    </location>
</feature>
<protein>
    <recommendedName>
        <fullName evidence="3">CUB domain-containing protein</fullName>
    </recommendedName>
</protein>
<organism evidence="4 5">
    <name type="scientific">Meganyctiphanes norvegica</name>
    <name type="common">Northern krill</name>
    <name type="synonym">Thysanopoda norvegica</name>
    <dbReference type="NCBI Taxonomy" id="48144"/>
    <lineage>
        <taxon>Eukaryota</taxon>
        <taxon>Metazoa</taxon>
        <taxon>Ecdysozoa</taxon>
        <taxon>Arthropoda</taxon>
        <taxon>Crustacea</taxon>
        <taxon>Multicrustacea</taxon>
        <taxon>Malacostraca</taxon>
        <taxon>Eumalacostraca</taxon>
        <taxon>Eucarida</taxon>
        <taxon>Euphausiacea</taxon>
        <taxon>Euphausiidae</taxon>
        <taxon>Meganyctiphanes</taxon>
    </lineage>
</organism>
<evidence type="ECO:0000313" key="5">
    <source>
        <dbReference type="Proteomes" id="UP001497623"/>
    </source>
</evidence>
<dbReference type="Pfam" id="PF26080">
    <property type="entry name" value="CUB_animal"/>
    <property type="match status" value="1"/>
</dbReference>
<evidence type="ECO:0000313" key="4">
    <source>
        <dbReference type="EMBL" id="CAL4119691.1"/>
    </source>
</evidence>